<dbReference type="InterPro" id="IPR014043">
    <property type="entry name" value="Acyl_transferase_dom"/>
</dbReference>
<dbReference type="SMART" id="SM00827">
    <property type="entry name" value="PKS_AT"/>
    <property type="match status" value="1"/>
</dbReference>
<dbReference type="SUPFAM" id="SSF52151">
    <property type="entry name" value="FabD/lysophospholipase-like"/>
    <property type="match status" value="1"/>
</dbReference>
<dbReference type="Gene3D" id="3.40.366.10">
    <property type="entry name" value="Malonyl-Coenzyme A Acyl Carrier Protein, domain 2"/>
    <property type="match status" value="1"/>
</dbReference>
<dbReference type="SUPFAM" id="SSF55048">
    <property type="entry name" value="Probable ACP-binding domain of malonyl-CoA ACP transacylase"/>
    <property type="match status" value="1"/>
</dbReference>
<dbReference type="InterPro" id="IPR016035">
    <property type="entry name" value="Acyl_Trfase/lysoPLipase"/>
</dbReference>
<dbReference type="AlphaFoldDB" id="A0A974PQM6"/>
<dbReference type="InterPro" id="IPR001227">
    <property type="entry name" value="Ac_transferase_dom_sf"/>
</dbReference>
<evidence type="ECO:0000259" key="1">
    <source>
        <dbReference type="SMART" id="SM00827"/>
    </source>
</evidence>
<dbReference type="EMBL" id="CP063362">
    <property type="protein sequence ID" value="QRG07875.1"/>
    <property type="molecule type" value="Genomic_DNA"/>
</dbReference>
<keyword evidence="3" id="KW-1185">Reference proteome</keyword>
<dbReference type="RefSeq" id="WP_203194787.1">
    <property type="nucleotide sequence ID" value="NZ_CP063362.1"/>
</dbReference>
<dbReference type="Gene3D" id="3.30.70.250">
    <property type="entry name" value="Malonyl-CoA ACP transacylase, ACP-binding"/>
    <property type="match status" value="1"/>
</dbReference>
<protein>
    <submittedName>
        <fullName evidence="2">Acyltransferase domain-containing protein</fullName>
    </submittedName>
</protein>
<dbReference type="PANTHER" id="PTHR42681:SF6">
    <property type="entry name" value="BLL0263 PROTEIN"/>
    <property type="match status" value="1"/>
</dbReference>
<evidence type="ECO:0000313" key="2">
    <source>
        <dbReference type="EMBL" id="QRG07875.1"/>
    </source>
</evidence>
<proteinExistence type="predicted"/>
<dbReference type="GO" id="GO:0004314">
    <property type="term" value="F:[acyl-carrier-protein] S-malonyltransferase activity"/>
    <property type="evidence" value="ECO:0007669"/>
    <property type="project" value="TreeGrafter"/>
</dbReference>
<gene>
    <name evidence="2" type="ORF">EZH22_05740</name>
</gene>
<dbReference type="PANTHER" id="PTHR42681">
    <property type="entry name" value="MALONYL-COA-ACYL CARRIER PROTEIN TRANSACYLASE, MITOCHONDRIAL"/>
    <property type="match status" value="1"/>
</dbReference>
<organism evidence="2 3">
    <name type="scientific">Xanthobacter dioxanivorans</name>
    <dbReference type="NCBI Taxonomy" id="2528964"/>
    <lineage>
        <taxon>Bacteria</taxon>
        <taxon>Pseudomonadati</taxon>
        <taxon>Pseudomonadota</taxon>
        <taxon>Alphaproteobacteria</taxon>
        <taxon>Hyphomicrobiales</taxon>
        <taxon>Xanthobacteraceae</taxon>
        <taxon>Xanthobacter</taxon>
    </lineage>
</organism>
<dbReference type="InterPro" id="IPR050858">
    <property type="entry name" value="Mal-CoA-ACP_Trans/PKS_FabD"/>
</dbReference>
<sequence length="293" mass="29862">MFELAASEPAAAPVFAAAAAVLGGRDPRDLVRQGEEVIHRNDVAQVLCCAAVLAAWAVIGPAAPRPLVIAGYSAGEVPAWAVAGIIDVKTAFHLVARRAALMDEETHEPCGLAAIVGLPGHVIDGICRTHALHIAIINGPSHFIVGGGAAGLQAALADAAGRGATRATMLPIHVASHTPLLAAASARFAAVLTQNMADAALPDGVRLISGIDGMPVRSLIEGLPKLAAQVSTTVDWAGCMDACRAARPARMLELGPGNALARMAGELAPGIPARSVADFRTAEGLRRWVASAP</sequence>
<dbReference type="Proteomes" id="UP000596427">
    <property type="component" value="Chromosome"/>
</dbReference>
<dbReference type="InterPro" id="IPR016036">
    <property type="entry name" value="Malonyl_transacylase_ACP-bd"/>
</dbReference>
<keyword evidence="2" id="KW-0808">Transferase</keyword>
<reference evidence="2 3" key="1">
    <citation type="submission" date="2020-10" db="EMBL/GenBank/DDBJ databases">
        <title>Degradation of 1,4-Dioxane by Xanthobacter sp. YN2, via a Novel Group-2 Soluble Di-Iron Monooxygenase.</title>
        <authorList>
            <person name="Ma F."/>
            <person name="Wang Y."/>
            <person name="Yang J."/>
            <person name="Guo H."/>
            <person name="Su D."/>
            <person name="Yu L."/>
        </authorList>
    </citation>
    <scope>NUCLEOTIDE SEQUENCE [LARGE SCALE GENOMIC DNA]</scope>
    <source>
        <strain evidence="2 3">YN2</strain>
    </source>
</reference>
<feature type="domain" description="Malonyl-CoA:ACP transacylase (MAT)" evidence="1">
    <location>
        <begin position="1"/>
        <end position="288"/>
    </location>
</feature>
<keyword evidence="2" id="KW-0012">Acyltransferase</keyword>
<dbReference type="KEGG" id="xdi:EZH22_05740"/>
<accession>A0A974PQM6</accession>
<dbReference type="Pfam" id="PF00698">
    <property type="entry name" value="Acyl_transf_1"/>
    <property type="match status" value="1"/>
</dbReference>
<dbReference type="GO" id="GO:0006633">
    <property type="term" value="P:fatty acid biosynthetic process"/>
    <property type="evidence" value="ECO:0007669"/>
    <property type="project" value="TreeGrafter"/>
</dbReference>
<evidence type="ECO:0000313" key="3">
    <source>
        <dbReference type="Proteomes" id="UP000596427"/>
    </source>
</evidence>
<name>A0A974PQM6_9HYPH</name>
<dbReference type="GO" id="GO:0005829">
    <property type="term" value="C:cytosol"/>
    <property type="evidence" value="ECO:0007669"/>
    <property type="project" value="TreeGrafter"/>
</dbReference>